<name>A0A5J6Q1Q8_9NEIS</name>
<dbReference type="Proteomes" id="UP000325713">
    <property type="component" value="Chromosome"/>
</dbReference>
<accession>A0A5J6Q1Q8</accession>
<dbReference type="KEGG" id="nzl:D0T92_04015"/>
<evidence type="ECO:0000313" key="2">
    <source>
        <dbReference type="Proteomes" id="UP000325713"/>
    </source>
</evidence>
<reference evidence="1 2" key="1">
    <citation type="submission" date="2018-08" db="EMBL/GenBank/DDBJ databases">
        <title>Neisseria zalophi ATCC BAA-2455 complete genome.</title>
        <authorList>
            <person name="Veseli I.A."/>
            <person name="Buttler R."/>
            <person name="Mascarenhas dos Santos A.C."/>
            <person name="Pombert J.-F."/>
        </authorList>
    </citation>
    <scope>NUCLEOTIDE SEQUENCE [LARGE SCALE GENOMIC DNA]</scope>
    <source>
        <strain evidence="1 2">ATCC BAA-2455</strain>
    </source>
</reference>
<dbReference type="AlphaFoldDB" id="A0A5J6Q1Q8"/>
<proteinExistence type="predicted"/>
<keyword evidence="2" id="KW-1185">Reference proteome</keyword>
<evidence type="ECO:0000313" key="1">
    <source>
        <dbReference type="EMBL" id="QEY27132.1"/>
    </source>
</evidence>
<protein>
    <submittedName>
        <fullName evidence="1">Uncharacterized protein</fullName>
    </submittedName>
</protein>
<organism evidence="1 2">
    <name type="scientific">Neisseria zalophi</name>
    <dbReference type="NCBI Taxonomy" id="640030"/>
    <lineage>
        <taxon>Bacteria</taxon>
        <taxon>Pseudomonadati</taxon>
        <taxon>Pseudomonadota</taxon>
        <taxon>Betaproteobacteria</taxon>
        <taxon>Neisseriales</taxon>
        <taxon>Neisseriaceae</taxon>
        <taxon>Neisseria</taxon>
    </lineage>
</organism>
<dbReference type="OrthoDB" id="8602085at2"/>
<gene>
    <name evidence="1" type="ORF">D0T92_04015</name>
</gene>
<sequence>MGFFDEATEYLKQMLDSSKSIDNPYYLKALAQIGMMYGFVDDAGSVIERLKRMESLEPGSQDELEKIYLLLKETSVSQAAMIDAVLAAKKLLAEKGLQIPCYSFGYSVEYDSFIELKMLCFETNLDRLAEADEALSRLLVGMEKSVDESLLNLSISCRPYNPSYGIGG</sequence>
<dbReference type="EMBL" id="CP031700">
    <property type="protein sequence ID" value="QEY27132.1"/>
    <property type="molecule type" value="Genomic_DNA"/>
</dbReference>